<evidence type="ECO:0000313" key="3">
    <source>
        <dbReference type="EMBL" id="KAG8573799.1"/>
    </source>
</evidence>
<dbReference type="EMBL" id="WNYA01000005">
    <property type="protein sequence ID" value="KAG8573799.1"/>
    <property type="molecule type" value="Genomic_DNA"/>
</dbReference>
<comment type="caution">
    <text evidence="3">The sequence shown here is derived from an EMBL/GenBank/DDBJ whole genome shotgun (WGS) entry which is preliminary data.</text>
</comment>
<evidence type="ECO:0000313" key="4">
    <source>
        <dbReference type="Proteomes" id="UP000824782"/>
    </source>
</evidence>
<dbReference type="InterPro" id="IPR035984">
    <property type="entry name" value="Acyl-CoA-binding_sf"/>
</dbReference>
<dbReference type="PRINTS" id="PR00689">
    <property type="entry name" value="ACOABINDINGP"/>
</dbReference>
<proteinExistence type="predicted"/>
<dbReference type="Gene3D" id="1.20.80.10">
    <property type="match status" value="1"/>
</dbReference>
<dbReference type="PANTHER" id="PTHR23310">
    <property type="entry name" value="ACYL-COA-BINDING PROTEIN, ACBP"/>
    <property type="match status" value="1"/>
</dbReference>
<dbReference type="Proteomes" id="UP000824782">
    <property type="component" value="Unassembled WGS sequence"/>
</dbReference>
<dbReference type="InterPro" id="IPR014352">
    <property type="entry name" value="FERM/acyl-CoA-bd_prot_sf"/>
</dbReference>
<dbReference type="InterPro" id="IPR022408">
    <property type="entry name" value="Acyl-CoA-binding_prot_CS"/>
</dbReference>
<dbReference type="CDD" id="cd00435">
    <property type="entry name" value="ACBP"/>
    <property type="match status" value="1"/>
</dbReference>
<dbReference type="GO" id="GO:0006631">
    <property type="term" value="P:fatty acid metabolic process"/>
    <property type="evidence" value="ECO:0007669"/>
    <property type="project" value="TreeGrafter"/>
</dbReference>
<sequence>MRRPLCSDKQFLAVNGLHLQPPLHAATMDDVRAQDMGNQSGVLEPGGALTHIRDTAELQIIVRGSAELTPASTMSPQVDFDKAAEDVKKLKTKPTDDELKELYGLYKQSTVGDINIDCPGMLDLKGKAKWEAWNSKKGLSKDDAMSAYVSKANELIEKYGL</sequence>
<evidence type="ECO:0000259" key="2">
    <source>
        <dbReference type="PROSITE" id="PS51228"/>
    </source>
</evidence>
<dbReference type="PROSITE" id="PS51228">
    <property type="entry name" value="ACB_2"/>
    <property type="match status" value="1"/>
</dbReference>
<dbReference type="AlphaFoldDB" id="A0AAV7BMH6"/>
<dbReference type="GO" id="GO:0000062">
    <property type="term" value="F:fatty-acyl-CoA binding"/>
    <property type="evidence" value="ECO:0007669"/>
    <property type="project" value="InterPro"/>
</dbReference>
<reference evidence="3" key="1">
    <citation type="thesis" date="2020" institute="ProQuest LLC" country="789 East Eisenhower Parkway, Ann Arbor, MI, USA">
        <title>Comparative Genomics and Chromosome Evolution.</title>
        <authorList>
            <person name="Mudd A.B."/>
        </authorList>
    </citation>
    <scope>NUCLEOTIDE SEQUENCE</scope>
    <source>
        <strain evidence="3">237g6f4</strain>
        <tissue evidence="3">Blood</tissue>
    </source>
</reference>
<dbReference type="SUPFAM" id="SSF47027">
    <property type="entry name" value="Acyl-CoA binding protein"/>
    <property type="match status" value="1"/>
</dbReference>
<dbReference type="PANTHER" id="PTHR23310:SF51">
    <property type="entry name" value="ACYL-COA-BINDING DOMAIN-CONTAINING PROTEIN 7"/>
    <property type="match status" value="1"/>
</dbReference>
<accession>A0AAV7BMH6</accession>
<protein>
    <recommendedName>
        <fullName evidence="2">ACB domain-containing protein</fullName>
    </recommendedName>
</protein>
<dbReference type="InterPro" id="IPR000582">
    <property type="entry name" value="Acyl-CoA-binding_protein"/>
</dbReference>
<evidence type="ECO:0000256" key="1">
    <source>
        <dbReference type="ARBA" id="ARBA00023121"/>
    </source>
</evidence>
<name>A0AAV7BMH6_ENGPU</name>
<dbReference type="Pfam" id="PF00887">
    <property type="entry name" value="ACBP"/>
    <property type="match status" value="1"/>
</dbReference>
<keyword evidence="4" id="KW-1185">Reference proteome</keyword>
<feature type="domain" description="ACB" evidence="2">
    <location>
        <begin position="76"/>
        <end position="161"/>
    </location>
</feature>
<organism evidence="3 4">
    <name type="scientific">Engystomops pustulosus</name>
    <name type="common">Tungara frog</name>
    <name type="synonym">Physalaemus pustulosus</name>
    <dbReference type="NCBI Taxonomy" id="76066"/>
    <lineage>
        <taxon>Eukaryota</taxon>
        <taxon>Metazoa</taxon>
        <taxon>Chordata</taxon>
        <taxon>Craniata</taxon>
        <taxon>Vertebrata</taxon>
        <taxon>Euteleostomi</taxon>
        <taxon>Amphibia</taxon>
        <taxon>Batrachia</taxon>
        <taxon>Anura</taxon>
        <taxon>Neobatrachia</taxon>
        <taxon>Hyloidea</taxon>
        <taxon>Leptodactylidae</taxon>
        <taxon>Leiuperinae</taxon>
        <taxon>Engystomops</taxon>
    </lineage>
</organism>
<gene>
    <name evidence="3" type="ORF">GDO81_012552</name>
</gene>
<dbReference type="PROSITE" id="PS00880">
    <property type="entry name" value="ACB_1"/>
    <property type="match status" value="1"/>
</dbReference>
<keyword evidence="1" id="KW-0446">Lipid-binding</keyword>